<keyword evidence="3" id="KW-1133">Transmembrane helix</keyword>
<dbReference type="AlphaFoldDB" id="C1N7D8"/>
<dbReference type="Gene3D" id="3.40.190.10">
    <property type="entry name" value="Periplasmic binding protein-like II"/>
    <property type="match status" value="4"/>
</dbReference>
<organism evidence="7">
    <name type="scientific">Micromonas pusilla (strain CCMP1545)</name>
    <name type="common">Picoplanktonic green alga</name>
    <dbReference type="NCBI Taxonomy" id="564608"/>
    <lineage>
        <taxon>Eukaryota</taxon>
        <taxon>Viridiplantae</taxon>
        <taxon>Chlorophyta</taxon>
        <taxon>Mamiellophyceae</taxon>
        <taxon>Mamiellales</taxon>
        <taxon>Mamiellaceae</taxon>
        <taxon>Micromonas</taxon>
    </lineage>
</organism>
<dbReference type="KEGG" id="mpp:MICPUCDRAFT_49017"/>
<evidence type="ECO:0000313" key="7">
    <source>
        <dbReference type="Proteomes" id="UP000001876"/>
    </source>
</evidence>
<feature type="transmembrane region" description="Helical" evidence="3">
    <location>
        <begin position="960"/>
        <end position="982"/>
    </location>
</feature>
<keyword evidence="6" id="KW-0067">ATP-binding</keyword>
<dbReference type="PANTHER" id="PTHR42996">
    <property type="entry name" value="PHOSPHATE-BINDING PROTEIN PSTS"/>
    <property type="match status" value="1"/>
</dbReference>
<keyword evidence="7" id="KW-1185">Reference proteome</keyword>
<evidence type="ECO:0000256" key="1">
    <source>
        <dbReference type="ARBA" id="ARBA00008725"/>
    </source>
</evidence>
<evidence type="ECO:0000313" key="6">
    <source>
        <dbReference type="EMBL" id="EEH52255.1"/>
    </source>
</evidence>
<proteinExistence type="inferred from homology"/>
<dbReference type="InterPro" id="IPR024370">
    <property type="entry name" value="PBP_domain"/>
</dbReference>
<evidence type="ECO:0000256" key="2">
    <source>
        <dbReference type="SAM" id="MobiDB-lite"/>
    </source>
</evidence>
<keyword evidence="4" id="KW-0732">Signal</keyword>
<feature type="domain" description="PBP" evidence="5">
    <location>
        <begin position="519"/>
        <end position="827"/>
    </location>
</feature>
<dbReference type="PANTHER" id="PTHR42996:SF1">
    <property type="entry name" value="PHOSPHATE-BINDING PROTEIN PSTS"/>
    <property type="match status" value="1"/>
</dbReference>
<dbReference type="GeneID" id="9689323"/>
<keyword evidence="6" id="KW-0547">Nucleotide-binding</keyword>
<dbReference type="Pfam" id="PF12849">
    <property type="entry name" value="PBP_like_2"/>
    <property type="match status" value="2"/>
</dbReference>
<feature type="region of interest" description="Disordered" evidence="2">
    <location>
        <begin position="1005"/>
        <end position="1029"/>
    </location>
</feature>
<keyword evidence="3" id="KW-0472">Membrane</keyword>
<dbReference type="RefSeq" id="XP_003063882.1">
    <property type="nucleotide sequence ID" value="XM_003063836.1"/>
</dbReference>
<reference evidence="6 7" key="1">
    <citation type="journal article" date="2009" name="Science">
        <title>Green evolution and dynamic adaptations revealed by genomes of the marine picoeukaryotes Micromonas.</title>
        <authorList>
            <person name="Worden A.Z."/>
            <person name="Lee J.H."/>
            <person name="Mock T."/>
            <person name="Rouze P."/>
            <person name="Simmons M.P."/>
            <person name="Aerts A.L."/>
            <person name="Allen A.E."/>
            <person name="Cuvelier M.L."/>
            <person name="Derelle E."/>
            <person name="Everett M.V."/>
            <person name="Foulon E."/>
            <person name="Grimwood J."/>
            <person name="Gundlach H."/>
            <person name="Henrissat B."/>
            <person name="Napoli C."/>
            <person name="McDonald S.M."/>
            <person name="Parker M.S."/>
            <person name="Rombauts S."/>
            <person name="Salamov A."/>
            <person name="Von Dassow P."/>
            <person name="Badger J.H."/>
            <person name="Coutinho P.M."/>
            <person name="Demir E."/>
            <person name="Dubchak I."/>
            <person name="Gentemann C."/>
            <person name="Eikrem W."/>
            <person name="Gready J.E."/>
            <person name="John U."/>
            <person name="Lanier W."/>
            <person name="Lindquist E.A."/>
            <person name="Lucas S."/>
            <person name="Mayer K.F."/>
            <person name="Moreau H."/>
            <person name="Not F."/>
            <person name="Otillar R."/>
            <person name="Panaud O."/>
            <person name="Pangilinan J."/>
            <person name="Paulsen I."/>
            <person name="Piegu B."/>
            <person name="Poliakov A."/>
            <person name="Robbens S."/>
            <person name="Schmutz J."/>
            <person name="Toulza E."/>
            <person name="Wyss T."/>
            <person name="Zelensky A."/>
            <person name="Zhou K."/>
            <person name="Armbrust E.V."/>
            <person name="Bhattacharya D."/>
            <person name="Goodenough U.W."/>
            <person name="Van de Peer Y."/>
            <person name="Grigoriev I.V."/>
        </authorList>
    </citation>
    <scope>NUCLEOTIDE SEQUENCE [LARGE SCALE GENOMIC DNA]</scope>
    <source>
        <strain evidence="6 7">CCMP1545</strain>
    </source>
</reference>
<feature type="signal peptide" evidence="4">
    <location>
        <begin position="1"/>
        <end position="21"/>
    </location>
</feature>
<feature type="compositionally biased region" description="Pro residues" evidence="2">
    <location>
        <begin position="1019"/>
        <end position="1029"/>
    </location>
</feature>
<evidence type="ECO:0000259" key="5">
    <source>
        <dbReference type="Pfam" id="PF12849"/>
    </source>
</evidence>
<dbReference type="OMA" id="HEEHEWI"/>
<feature type="chain" id="PRO_5002910777" evidence="4">
    <location>
        <begin position="22"/>
        <end position="1029"/>
    </location>
</feature>
<keyword evidence="3" id="KW-0812">Transmembrane</keyword>
<dbReference type="Proteomes" id="UP000001876">
    <property type="component" value="Unassembled WGS sequence"/>
</dbReference>
<name>C1N7D8_MICPC</name>
<sequence length="1029" mass="108288">MTPRAGGAARVYALLVAFACAAVVPVPVLGAASAIVTVHGGATEVLELHGSGTTNPSKLFWKVMDILEERSKKPLTMTYRAVGSSTGQCEFKGDCGSDWTQDASNAGKPATHFGSGDIPFSSADHAAISTTAPARPFMHVPFMIGAIGVFHSVPADDLPASTRALNLDRCVLSGIFQRLITTWDHADILALNPGFSPPAGQPIKVVARENGSSSTTLTALYLSTAGAGCAYAWKLGTGSGGPGTCSTTAALAVGSTTGARKCPDWEYTAPAASGSVVYAQGSGGVSGYLAANPYAIAYIDSGHGHAVGASEVKVSAKDGTFISSKEADIPAAAAAAITAAASDAASPLNPANAAAPNTIVDAFKRSWHDVTLMNQGGGSFPICTFSYMYIDTDPSYLKDASGALLKAFAQFILSEEGQRMPAEFGFYPLPVGTGTLASPESTSLLKKARDAVDGLAPGGSPTAWTFESESSTRKGEGQGDYVFSGKRTAYADYERAKIVTDVASIKTQILDLQYNEVVQLHGSGTTNPQKVFWKVMDILEERARVPMSMSYRAVGSSTGQCEFIGSCSSGTIVNSPAFVPWNHFGSGDIPFSSADWTFLTNTNSKPFIHVPFQLGTISFFHSVPSSYGEIKLDACTLAKIFKTDINTWDHADIKAANPGFNPPAGAAIKVAHRTHGSSSTSLSTQYLNLACSSAWTLTGSTITWPARTHAVEGSGGMTTYLQSNQFAIGYLDSGHGIAAGLSEVELKNAAGRYLKSSQADVAGVTAYVTLPSSAQADWSAVSLMNKPGALTWPITTFSYLYVRKDLTSMGRSGAAVKAFAQFLLSDEGQAMLPEFGFYGVSSAVKALANAGLASVKLASTAPAFIFESEATTRKGVGQQYYTLSGKRKTYAEIERATFRAELNAMVVKFNALKAQHDALAATMTTTYKYENTTTVYVGNPNKNDGAGHEEHEWIEQKADVALALALIGFLLAVPALVMSAVATHRIRFLGQSLNVHKTLGQGLFEEQRNPPGEQRDFGYPPPPPPPGEE</sequence>
<dbReference type="InterPro" id="IPR050962">
    <property type="entry name" value="Phosphate-bind_PstS"/>
</dbReference>
<evidence type="ECO:0000256" key="4">
    <source>
        <dbReference type="SAM" id="SignalP"/>
    </source>
</evidence>
<protein>
    <submittedName>
        <fullName evidence="6">ATP-binding cassette superfamily</fullName>
    </submittedName>
</protein>
<dbReference type="STRING" id="564608.C1N7D8"/>
<dbReference type="GO" id="GO:0005524">
    <property type="term" value="F:ATP binding"/>
    <property type="evidence" value="ECO:0007669"/>
    <property type="project" value="UniProtKB-KW"/>
</dbReference>
<accession>C1N7D8</accession>
<dbReference type="eggNOG" id="ENOG502RXVU">
    <property type="taxonomic scope" value="Eukaryota"/>
</dbReference>
<evidence type="ECO:0000256" key="3">
    <source>
        <dbReference type="SAM" id="Phobius"/>
    </source>
</evidence>
<dbReference type="SUPFAM" id="SSF53850">
    <property type="entry name" value="Periplasmic binding protein-like II"/>
    <property type="match status" value="2"/>
</dbReference>
<feature type="domain" description="PBP" evidence="5">
    <location>
        <begin position="38"/>
        <end position="416"/>
    </location>
</feature>
<feature type="compositionally biased region" description="Basic and acidic residues" evidence="2">
    <location>
        <begin position="1005"/>
        <end position="1016"/>
    </location>
</feature>
<comment type="similarity">
    <text evidence="1">Belongs to the PstS family.</text>
</comment>
<gene>
    <name evidence="6" type="ORF">MICPUCDRAFT_49017</name>
</gene>
<dbReference type="OrthoDB" id="511982at2759"/>
<dbReference type="EMBL" id="GG663749">
    <property type="protein sequence ID" value="EEH52255.1"/>
    <property type="molecule type" value="Genomic_DNA"/>
</dbReference>